<dbReference type="AlphaFoldDB" id="C6XV87"/>
<sequence length="64" mass="6757">MKNLELNNLGVQEMNELEMSKIEGGGLLGSLLGGILPTVNTVVSDTLQYVGKQVNNVLSLLGSL</sequence>
<dbReference type="Proteomes" id="UP000000852">
    <property type="component" value="Chromosome"/>
</dbReference>
<dbReference type="EMBL" id="CP001681">
    <property type="protein sequence ID" value="ACU03953.1"/>
    <property type="molecule type" value="Genomic_DNA"/>
</dbReference>
<evidence type="ECO:0000313" key="1">
    <source>
        <dbReference type="EMBL" id="ACU03953.1"/>
    </source>
</evidence>
<dbReference type="STRING" id="485917.Phep_1743"/>
<dbReference type="RefSeq" id="WP_015807567.1">
    <property type="nucleotide sequence ID" value="NC_013061.1"/>
</dbReference>
<name>C6XV87_PEDHD</name>
<protein>
    <submittedName>
        <fullName evidence="1">Uncharacterized protein</fullName>
    </submittedName>
</protein>
<dbReference type="HOGENOM" id="CLU_2863823_0_0_10"/>
<keyword evidence="2" id="KW-1185">Reference proteome</keyword>
<gene>
    <name evidence="1" type="ordered locus">Phep_1743</name>
</gene>
<accession>C6XV87</accession>
<organism evidence="1 2">
    <name type="scientific">Pedobacter heparinus (strain ATCC 13125 / DSM 2366 / CIP 104194 / JCM 7457 / NBRC 12017 / NCIMB 9290 / NRRL B-14731 / HIM 762-3)</name>
    <dbReference type="NCBI Taxonomy" id="485917"/>
    <lineage>
        <taxon>Bacteria</taxon>
        <taxon>Pseudomonadati</taxon>
        <taxon>Bacteroidota</taxon>
        <taxon>Sphingobacteriia</taxon>
        <taxon>Sphingobacteriales</taxon>
        <taxon>Sphingobacteriaceae</taxon>
        <taxon>Pedobacter</taxon>
    </lineage>
</organism>
<dbReference type="KEGG" id="phe:Phep_1743"/>
<reference evidence="1 2" key="1">
    <citation type="journal article" date="2009" name="Stand. Genomic Sci.">
        <title>Complete genome sequence of Pedobacter heparinus type strain (HIM 762-3).</title>
        <authorList>
            <person name="Han C."/>
            <person name="Spring S."/>
            <person name="Lapidus A."/>
            <person name="Del Rio T.G."/>
            <person name="Tice H."/>
            <person name="Copeland A."/>
            <person name="Cheng J.F."/>
            <person name="Lucas S."/>
            <person name="Chen F."/>
            <person name="Nolan M."/>
            <person name="Bruce D."/>
            <person name="Goodwin L."/>
            <person name="Pitluck S."/>
            <person name="Ivanova N."/>
            <person name="Mavromatis K."/>
            <person name="Mikhailova N."/>
            <person name="Pati A."/>
            <person name="Chen A."/>
            <person name="Palaniappan K."/>
            <person name="Land M."/>
            <person name="Hauser L."/>
            <person name="Chang Y.J."/>
            <person name="Jeffries C.C."/>
            <person name="Saunders E."/>
            <person name="Chertkov O."/>
            <person name="Brettin T."/>
            <person name="Goker M."/>
            <person name="Rohde M."/>
            <person name="Bristow J."/>
            <person name="Eisen J.A."/>
            <person name="Markowitz V."/>
            <person name="Hugenholtz P."/>
            <person name="Kyrpides N.C."/>
            <person name="Klenk H.P."/>
            <person name="Detter J.C."/>
        </authorList>
    </citation>
    <scope>NUCLEOTIDE SEQUENCE [LARGE SCALE GENOMIC DNA]</scope>
    <source>
        <strain evidence="2">ATCC 13125 / DSM 2366 / CIP 104194 / JCM 7457 / NBRC 12017 / NCIMB 9290 / NRRL B-14731 / HIM 762-3</strain>
    </source>
</reference>
<dbReference type="eggNOG" id="ENOG502ZW08">
    <property type="taxonomic scope" value="Bacteria"/>
</dbReference>
<evidence type="ECO:0000313" key="2">
    <source>
        <dbReference type="Proteomes" id="UP000000852"/>
    </source>
</evidence>
<proteinExistence type="predicted"/>